<protein>
    <submittedName>
        <fullName evidence="1">Uncharacterized protein</fullName>
    </submittedName>
</protein>
<dbReference type="EMBL" id="BARV01005987">
    <property type="protein sequence ID" value="GAI06261.1"/>
    <property type="molecule type" value="Genomic_DNA"/>
</dbReference>
<evidence type="ECO:0000313" key="1">
    <source>
        <dbReference type="EMBL" id="GAI06261.1"/>
    </source>
</evidence>
<name>X1LK81_9ZZZZ</name>
<reference evidence="1" key="1">
    <citation type="journal article" date="2014" name="Front. Microbiol.">
        <title>High frequency of phylogenetically diverse reductive dehalogenase-homologous genes in deep subseafloor sedimentary metagenomes.</title>
        <authorList>
            <person name="Kawai M."/>
            <person name="Futagami T."/>
            <person name="Toyoda A."/>
            <person name="Takaki Y."/>
            <person name="Nishi S."/>
            <person name="Hori S."/>
            <person name="Arai W."/>
            <person name="Tsubouchi T."/>
            <person name="Morono Y."/>
            <person name="Uchiyama I."/>
            <person name="Ito T."/>
            <person name="Fujiyama A."/>
            <person name="Inagaki F."/>
            <person name="Takami H."/>
        </authorList>
    </citation>
    <scope>NUCLEOTIDE SEQUENCE</scope>
    <source>
        <strain evidence="1">Expedition CK06-06</strain>
    </source>
</reference>
<dbReference type="AlphaFoldDB" id="X1LK81"/>
<accession>X1LK81</accession>
<gene>
    <name evidence="1" type="ORF">S06H3_12215</name>
</gene>
<organism evidence="1">
    <name type="scientific">marine sediment metagenome</name>
    <dbReference type="NCBI Taxonomy" id="412755"/>
    <lineage>
        <taxon>unclassified sequences</taxon>
        <taxon>metagenomes</taxon>
        <taxon>ecological metagenomes</taxon>
    </lineage>
</organism>
<comment type="caution">
    <text evidence="1">The sequence shown here is derived from an EMBL/GenBank/DDBJ whole genome shotgun (WGS) entry which is preliminary data.</text>
</comment>
<sequence length="108" mass="12334">MSEPKKSSKNVGLRGKISAHQLKLIFIQVASLDINYLKKARKELKDQFSKYEAIGIIDGAKYIEKSDSMEAKLNRLNAVINLYNVLHKTNSKIIQGNEMDSIMEFFNQ</sequence>
<proteinExistence type="predicted"/>